<keyword evidence="9" id="KW-0560">Oxidoreductase</keyword>
<dbReference type="Gene3D" id="3.40.50.80">
    <property type="entry name" value="Nucleotide-binding domain of ferredoxin-NADP reductase (FNR) module"/>
    <property type="match status" value="1"/>
</dbReference>
<dbReference type="SUPFAM" id="SSF52343">
    <property type="entry name" value="Ferredoxin reductase-like, C-terminal NADP-linked domain"/>
    <property type="match status" value="1"/>
</dbReference>
<dbReference type="OrthoDB" id="17725at2759"/>
<evidence type="ECO:0000256" key="9">
    <source>
        <dbReference type="ARBA" id="ARBA00023002"/>
    </source>
</evidence>
<dbReference type="GO" id="GO:0005886">
    <property type="term" value="C:plasma membrane"/>
    <property type="evidence" value="ECO:0007669"/>
    <property type="project" value="UniProtKB-SubCell"/>
</dbReference>
<evidence type="ECO:0000256" key="1">
    <source>
        <dbReference type="ARBA" id="ARBA00004651"/>
    </source>
</evidence>
<dbReference type="InterPro" id="IPR013121">
    <property type="entry name" value="Fe_red_NAD-bd_6"/>
</dbReference>
<sequence length="607" mass="68340">MDMSTGTPWLDFPLMLEGSREYTCKFENPAYCQYYEYRWRFWYIADWVYALPTVGLFMSVIGLFTLLFAIQQLVPSRVQKTAPIRQVNVIQRFLSSRTYRIPFLNWNSAPLGVLILGLVGFLFFFLMVIVPQPYYWPATDEGLYGDSPALATRSGWLSLACLPFVIATAGKSNLITLFTGVSYERLQVFHRWISYAFFVTALCHTFPFIVFNISEGTMVEAWNGSLFYWTGVVALIAQAYLTFASMSPLRNLSYEWFKFSHFVAAVVFILFLFFHCDYTLTSWDYFVATGVLFSLSWLHRQIKTYFENGIRHRAKLSVTSNGFIKVVVPTTVRWTAGQHFFVRFFGLGIHTLAMHPFSACSLPNITTASRNSESELVFYIQPHSGFTARLLKIAQDNAELGVTLDGPYGGIEMQQLEKSDRILLVAGGSGAGWILPMVDGYLRRLQNSLSAVHEKRGPSLQVVLSSRDRHTAEWFQAAVEALLAEHQMDGRTAGIHVSLHYTGPLSRHMSDTDVDVEKTANAEIRSTGSQESSVSARYSHSDQRADLPACVQRMVGDAHADQSTAVFVCGPLSMQHDVGNSVAEQQLKALRGSAAEVTLHTEHFSWA</sequence>
<comment type="catalytic activity">
    <reaction evidence="12">
        <text>2 a Fe(II)-siderophore + NADP(+) + H(+) = 2 a Fe(III)-siderophore + NADPH</text>
        <dbReference type="Rhea" id="RHEA:28795"/>
        <dbReference type="Rhea" id="RHEA-COMP:11342"/>
        <dbReference type="Rhea" id="RHEA-COMP:11344"/>
        <dbReference type="ChEBI" id="CHEBI:15378"/>
        <dbReference type="ChEBI" id="CHEBI:29033"/>
        <dbReference type="ChEBI" id="CHEBI:29034"/>
        <dbReference type="ChEBI" id="CHEBI:57783"/>
        <dbReference type="ChEBI" id="CHEBI:58349"/>
        <dbReference type="EC" id="1.16.1.9"/>
    </reaction>
</comment>
<dbReference type="Pfam" id="PF08022">
    <property type="entry name" value="FAD_binding_8"/>
    <property type="match status" value="1"/>
</dbReference>
<dbReference type="InterPro" id="IPR051410">
    <property type="entry name" value="Ferric/Cupric_Reductase"/>
</dbReference>
<evidence type="ECO:0000256" key="11">
    <source>
        <dbReference type="ARBA" id="ARBA00023136"/>
    </source>
</evidence>
<dbReference type="EMBL" id="CP051141">
    <property type="protein sequence ID" value="QIW98829.1"/>
    <property type="molecule type" value="Genomic_DNA"/>
</dbReference>
<dbReference type="InterPro" id="IPR039261">
    <property type="entry name" value="FNR_nucleotide-bd"/>
</dbReference>
<evidence type="ECO:0000256" key="8">
    <source>
        <dbReference type="ARBA" id="ARBA00022989"/>
    </source>
</evidence>
<feature type="transmembrane region" description="Helical" evidence="13">
    <location>
        <begin position="111"/>
        <end position="136"/>
    </location>
</feature>
<evidence type="ECO:0000256" key="13">
    <source>
        <dbReference type="SAM" id="Phobius"/>
    </source>
</evidence>
<feature type="domain" description="FAD-binding FR-type" evidence="14">
    <location>
        <begin position="303"/>
        <end position="414"/>
    </location>
</feature>
<feature type="transmembrane region" description="Helical" evidence="13">
    <location>
        <begin position="192"/>
        <end position="214"/>
    </location>
</feature>
<feature type="transmembrane region" description="Helical" evidence="13">
    <location>
        <begin position="47"/>
        <end position="70"/>
    </location>
</feature>
<dbReference type="PANTHER" id="PTHR32361">
    <property type="entry name" value="FERRIC/CUPRIC REDUCTASE TRANSMEMBRANE COMPONENT"/>
    <property type="match status" value="1"/>
</dbReference>
<keyword evidence="11 13" id="KW-0472">Membrane</keyword>
<evidence type="ECO:0000259" key="14">
    <source>
        <dbReference type="PROSITE" id="PS51384"/>
    </source>
</evidence>
<dbReference type="InterPro" id="IPR013112">
    <property type="entry name" value="FAD-bd_8"/>
</dbReference>
<dbReference type="Pfam" id="PF01794">
    <property type="entry name" value="Ferric_reduct"/>
    <property type="match status" value="1"/>
</dbReference>
<dbReference type="GO" id="GO:0006879">
    <property type="term" value="P:intracellular iron ion homeostasis"/>
    <property type="evidence" value="ECO:0007669"/>
    <property type="project" value="TreeGrafter"/>
</dbReference>
<dbReference type="Pfam" id="PF08030">
    <property type="entry name" value="NAD_binding_6"/>
    <property type="match status" value="1"/>
</dbReference>
<evidence type="ECO:0000313" key="16">
    <source>
        <dbReference type="Proteomes" id="UP000503462"/>
    </source>
</evidence>
<proteinExistence type="inferred from homology"/>
<feature type="transmembrane region" description="Helical" evidence="13">
    <location>
        <begin position="226"/>
        <end position="244"/>
    </location>
</feature>
<keyword evidence="6 13" id="KW-0812">Transmembrane</keyword>
<name>A0A6H0XWL8_9PEZI</name>
<comment type="subcellular location">
    <subcellularLocation>
        <location evidence="1">Cell membrane</location>
        <topology evidence="1">Multi-pass membrane protein</topology>
    </subcellularLocation>
</comment>
<dbReference type="InterPro" id="IPR013130">
    <property type="entry name" value="Fe3_Rdtase_TM_dom"/>
</dbReference>
<dbReference type="SFLD" id="SFLDS00052">
    <property type="entry name" value="Ferric_Reductase_Domain"/>
    <property type="match status" value="1"/>
</dbReference>
<accession>A0A6H0XWL8</accession>
<gene>
    <name evidence="15" type="ORF">AMS68_004347</name>
</gene>
<evidence type="ECO:0000256" key="3">
    <source>
        <dbReference type="ARBA" id="ARBA00012668"/>
    </source>
</evidence>
<keyword evidence="7" id="KW-0249">Electron transport</keyword>
<dbReference type="InterPro" id="IPR017927">
    <property type="entry name" value="FAD-bd_FR_type"/>
</dbReference>
<dbReference type="Proteomes" id="UP000503462">
    <property type="component" value="Chromosome 3"/>
</dbReference>
<dbReference type="InterPro" id="IPR017938">
    <property type="entry name" value="Riboflavin_synthase-like_b-brl"/>
</dbReference>
<organism evidence="15 16">
    <name type="scientific">Peltaster fructicola</name>
    <dbReference type="NCBI Taxonomy" id="286661"/>
    <lineage>
        <taxon>Eukaryota</taxon>
        <taxon>Fungi</taxon>
        <taxon>Dikarya</taxon>
        <taxon>Ascomycota</taxon>
        <taxon>Pezizomycotina</taxon>
        <taxon>Dothideomycetes</taxon>
        <taxon>Dothideomycetes incertae sedis</taxon>
        <taxon>Peltaster</taxon>
    </lineage>
</organism>
<dbReference type="CDD" id="cd06186">
    <property type="entry name" value="NOX_Duox_like_FAD_NADP"/>
    <property type="match status" value="1"/>
</dbReference>
<reference evidence="15 16" key="1">
    <citation type="journal article" date="2016" name="Sci. Rep.">
        <title>Peltaster fructicola genome reveals evolution from an invasive phytopathogen to an ectophytic parasite.</title>
        <authorList>
            <person name="Xu C."/>
            <person name="Chen H."/>
            <person name="Gleason M.L."/>
            <person name="Xu J.R."/>
            <person name="Liu H."/>
            <person name="Zhang R."/>
            <person name="Sun G."/>
        </authorList>
    </citation>
    <scope>NUCLEOTIDE SEQUENCE [LARGE SCALE GENOMIC DNA]</scope>
    <source>
        <strain evidence="15 16">LNHT1506</strain>
    </source>
</reference>
<keyword evidence="10" id="KW-0406">Ion transport</keyword>
<evidence type="ECO:0000256" key="12">
    <source>
        <dbReference type="ARBA" id="ARBA00048483"/>
    </source>
</evidence>
<keyword evidence="16" id="KW-1185">Reference proteome</keyword>
<keyword evidence="5" id="KW-1003">Cell membrane</keyword>
<feature type="transmembrane region" description="Helical" evidence="13">
    <location>
        <begin position="256"/>
        <end position="274"/>
    </location>
</feature>
<evidence type="ECO:0000256" key="5">
    <source>
        <dbReference type="ARBA" id="ARBA00022475"/>
    </source>
</evidence>
<dbReference type="EC" id="1.16.1.9" evidence="3"/>
<keyword evidence="4" id="KW-0813">Transport</keyword>
<evidence type="ECO:0000256" key="6">
    <source>
        <dbReference type="ARBA" id="ARBA00022692"/>
    </source>
</evidence>
<dbReference type="SFLD" id="SFLDG01168">
    <property type="entry name" value="Ferric_reductase_subgroup_(FRE"/>
    <property type="match status" value="1"/>
</dbReference>
<evidence type="ECO:0000313" key="15">
    <source>
        <dbReference type="EMBL" id="QIW98829.1"/>
    </source>
</evidence>
<dbReference type="PROSITE" id="PS51384">
    <property type="entry name" value="FAD_FR"/>
    <property type="match status" value="1"/>
</dbReference>
<dbReference type="PANTHER" id="PTHR32361:SF23">
    <property type="entry name" value="FERRIC-CHELATE REDUCTASE"/>
    <property type="match status" value="1"/>
</dbReference>
<evidence type="ECO:0000256" key="4">
    <source>
        <dbReference type="ARBA" id="ARBA00022448"/>
    </source>
</evidence>
<dbReference type="GO" id="GO:0015677">
    <property type="term" value="P:copper ion import"/>
    <property type="evidence" value="ECO:0007669"/>
    <property type="project" value="TreeGrafter"/>
</dbReference>
<feature type="transmembrane region" description="Helical" evidence="13">
    <location>
        <begin position="156"/>
        <end position="180"/>
    </location>
</feature>
<evidence type="ECO:0000256" key="7">
    <source>
        <dbReference type="ARBA" id="ARBA00022982"/>
    </source>
</evidence>
<dbReference type="GO" id="GO:0006826">
    <property type="term" value="P:iron ion transport"/>
    <property type="evidence" value="ECO:0007669"/>
    <property type="project" value="TreeGrafter"/>
</dbReference>
<dbReference type="SUPFAM" id="SSF63380">
    <property type="entry name" value="Riboflavin synthase domain-like"/>
    <property type="match status" value="1"/>
</dbReference>
<protein>
    <recommendedName>
        <fullName evidence="3">ferric-chelate reductase (NADPH)</fullName>
        <ecNumber evidence="3">1.16.1.9</ecNumber>
    </recommendedName>
</protein>
<keyword evidence="8 13" id="KW-1133">Transmembrane helix</keyword>
<dbReference type="GO" id="GO:0052851">
    <property type="term" value="F:ferric-chelate reductase (NADPH) activity"/>
    <property type="evidence" value="ECO:0007669"/>
    <property type="project" value="UniProtKB-EC"/>
</dbReference>
<dbReference type="AlphaFoldDB" id="A0A6H0XWL8"/>
<comment type="similarity">
    <text evidence="2">Belongs to the ferric reductase (FRE) family.</text>
</comment>
<evidence type="ECO:0000256" key="10">
    <source>
        <dbReference type="ARBA" id="ARBA00023065"/>
    </source>
</evidence>
<evidence type="ECO:0000256" key="2">
    <source>
        <dbReference type="ARBA" id="ARBA00006278"/>
    </source>
</evidence>